<organism evidence="3 4">
    <name type="scientific">Vogesella amnigena</name>
    <dbReference type="NCBI Taxonomy" id="1507449"/>
    <lineage>
        <taxon>Bacteria</taxon>
        <taxon>Pseudomonadati</taxon>
        <taxon>Pseudomonadota</taxon>
        <taxon>Betaproteobacteria</taxon>
        <taxon>Neisseriales</taxon>
        <taxon>Chromobacteriaceae</taxon>
        <taxon>Vogesella</taxon>
    </lineage>
</organism>
<sequence length="250" mass="27652">MMFKTGWLCLLAMPALAATPGYSFVTEEFPPYSYAQGGQAAGPMADVLRALCRRLERSCRIEVQPWRRALQQAEAGRVDGIFTVVDMPERRQYFHISPPVIRARYVFVELAVSSKPWRGLPDLAGRAVGVYGPSATESALRELGAGYSYQASQETDNLVALRKLAAGRYGPDGLVLVNEGAARWLIENQHITGLRMLPPVRDLMYAFGLSRLRLEEPEAARFASALHQLCHSGEMARLVRPYGLQPAPCS</sequence>
<protein>
    <submittedName>
        <fullName evidence="3">Substrate-binding periplasmic protein</fullName>
    </submittedName>
</protein>
<dbReference type="SMART" id="SM00062">
    <property type="entry name" value="PBPb"/>
    <property type="match status" value="1"/>
</dbReference>
<dbReference type="EMBL" id="JBHRYH010000025">
    <property type="protein sequence ID" value="MFC3626911.1"/>
    <property type="molecule type" value="Genomic_DNA"/>
</dbReference>
<feature type="chain" id="PRO_5045730667" evidence="1">
    <location>
        <begin position="18"/>
        <end position="250"/>
    </location>
</feature>
<gene>
    <name evidence="3" type="ORF">ACFOKJ_12350</name>
</gene>
<dbReference type="Pfam" id="PF00497">
    <property type="entry name" value="SBP_bac_3"/>
    <property type="match status" value="1"/>
</dbReference>
<proteinExistence type="predicted"/>
<dbReference type="PANTHER" id="PTHR38834:SF3">
    <property type="entry name" value="SOLUTE-BINDING PROTEIN FAMILY 3_N-TERMINAL DOMAIN-CONTAINING PROTEIN"/>
    <property type="match status" value="1"/>
</dbReference>
<comment type="caution">
    <text evidence="3">The sequence shown here is derived from an EMBL/GenBank/DDBJ whole genome shotgun (WGS) entry which is preliminary data.</text>
</comment>
<dbReference type="PANTHER" id="PTHR38834">
    <property type="entry name" value="PERIPLASMIC SUBSTRATE BINDING PROTEIN FAMILY 3"/>
    <property type="match status" value="1"/>
</dbReference>
<evidence type="ECO:0000313" key="4">
    <source>
        <dbReference type="Proteomes" id="UP001595636"/>
    </source>
</evidence>
<feature type="domain" description="Solute-binding protein family 3/N-terminal" evidence="2">
    <location>
        <begin position="21"/>
        <end position="246"/>
    </location>
</feature>
<accession>A0ABV7TVW3</accession>
<dbReference type="RefSeq" id="WP_390280027.1">
    <property type="nucleotide sequence ID" value="NZ_JBHRYH010000025.1"/>
</dbReference>
<feature type="signal peptide" evidence="1">
    <location>
        <begin position="1"/>
        <end position="17"/>
    </location>
</feature>
<dbReference type="SUPFAM" id="SSF53850">
    <property type="entry name" value="Periplasmic binding protein-like II"/>
    <property type="match status" value="1"/>
</dbReference>
<name>A0ABV7TVW3_9NEIS</name>
<reference evidence="4" key="1">
    <citation type="journal article" date="2019" name="Int. J. Syst. Evol. Microbiol.">
        <title>The Global Catalogue of Microorganisms (GCM) 10K type strain sequencing project: providing services to taxonomists for standard genome sequencing and annotation.</title>
        <authorList>
            <consortium name="The Broad Institute Genomics Platform"/>
            <consortium name="The Broad Institute Genome Sequencing Center for Infectious Disease"/>
            <person name="Wu L."/>
            <person name="Ma J."/>
        </authorList>
    </citation>
    <scope>NUCLEOTIDE SEQUENCE [LARGE SCALE GENOMIC DNA]</scope>
    <source>
        <strain evidence="4">KCTC 42195</strain>
    </source>
</reference>
<evidence type="ECO:0000259" key="2">
    <source>
        <dbReference type="SMART" id="SM00062"/>
    </source>
</evidence>
<dbReference type="Gene3D" id="3.40.190.10">
    <property type="entry name" value="Periplasmic binding protein-like II"/>
    <property type="match status" value="2"/>
</dbReference>
<evidence type="ECO:0000313" key="3">
    <source>
        <dbReference type="EMBL" id="MFC3626911.1"/>
    </source>
</evidence>
<dbReference type="InterPro" id="IPR001638">
    <property type="entry name" value="Solute-binding_3/MltF_N"/>
</dbReference>
<keyword evidence="4" id="KW-1185">Reference proteome</keyword>
<dbReference type="Proteomes" id="UP001595636">
    <property type="component" value="Unassembled WGS sequence"/>
</dbReference>
<evidence type="ECO:0000256" key="1">
    <source>
        <dbReference type="SAM" id="SignalP"/>
    </source>
</evidence>
<keyword evidence="1" id="KW-0732">Signal</keyword>